<dbReference type="PRINTS" id="PR00344">
    <property type="entry name" value="BCTRLSENSOR"/>
</dbReference>
<keyword evidence="6" id="KW-0808">Transferase</keyword>
<proteinExistence type="predicted"/>
<dbReference type="Gene3D" id="3.30.565.10">
    <property type="entry name" value="Histidine kinase-like ATPase, C-terminal domain"/>
    <property type="match status" value="1"/>
</dbReference>
<evidence type="ECO:0000256" key="10">
    <source>
        <dbReference type="ARBA" id="ARBA00022840"/>
    </source>
</evidence>
<dbReference type="Gene3D" id="1.10.287.130">
    <property type="match status" value="1"/>
</dbReference>
<keyword evidence="8" id="KW-0547">Nucleotide-binding</keyword>
<dbReference type="InterPro" id="IPR003594">
    <property type="entry name" value="HATPase_dom"/>
</dbReference>
<name>A0A1I1AM43_9CLOT</name>
<dbReference type="InterPro" id="IPR036890">
    <property type="entry name" value="HATPase_C_sf"/>
</dbReference>
<dbReference type="InterPro" id="IPR004358">
    <property type="entry name" value="Sig_transdc_His_kin-like_C"/>
</dbReference>
<dbReference type="CDD" id="cd00075">
    <property type="entry name" value="HATPase"/>
    <property type="match status" value="1"/>
</dbReference>
<keyword evidence="16" id="KW-1185">Reference proteome</keyword>
<evidence type="ECO:0000313" key="16">
    <source>
        <dbReference type="Proteomes" id="UP000198619"/>
    </source>
</evidence>
<dbReference type="PROSITE" id="PS50109">
    <property type="entry name" value="HIS_KIN"/>
    <property type="match status" value="1"/>
</dbReference>
<dbReference type="SUPFAM" id="SSF55874">
    <property type="entry name" value="ATPase domain of HSP90 chaperone/DNA topoisomerase II/histidine kinase"/>
    <property type="match status" value="1"/>
</dbReference>
<keyword evidence="9 15" id="KW-0418">Kinase</keyword>
<evidence type="ECO:0000256" key="13">
    <source>
        <dbReference type="ARBA" id="ARBA00023136"/>
    </source>
</evidence>
<dbReference type="Pfam" id="PF02518">
    <property type="entry name" value="HATPase_c"/>
    <property type="match status" value="1"/>
</dbReference>
<protein>
    <recommendedName>
        <fullName evidence="3">histidine kinase</fullName>
        <ecNumber evidence="3">2.7.13.3</ecNumber>
    </recommendedName>
</protein>
<comment type="subcellular location">
    <subcellularLocation>
        <location evidence="2">Cell membrane</location>
        <topology evidence="2">Multi-pass membrane protein</topology>
    </subcellularLocation>
</comment>
<evidence type="ECO:0000256" key="5">
    <source>
        <dbReference type="ARBA" id="ARBA00022553"/>
    </source>
</evidence>
<keyword evidence="12" id="KW-0902">Two-component regulatory system</keyword>
<dbReference type="SMART" id="SM00387">
    <property type="entry name" value="HATPase_c"/>
    <property type="match status" value="1"/>
</dbReference>
<evidence type="ECO:0000256" key="6">
    <source>
        <dbReference type="ARBA" id="ARBA00022679"/>
    </source>
</evidence>
<keyword evidence="10" id="KW-0067">ATP-binding</keyword>
<dbReference type="GO" id="GO:0005524">
    <property type="term" value="F:ATP binding"/>
    <property type="evidence" value="ECO:0007669"/>
    <property type="project" value="UniProtKB-KW"/>
</dbReference>
<keyword evidence="11" id="KW-1133">Transmembrane helix</keyword>
<dbReference type="CDD" id="cd00082">
    <property type="entry name" value="HisKA"/>
    <property type="match status" value="1"/>
</dbReference>
<evidence type="ECO:0000256" key="2">
    <source>
        <dbReference type="ARBA" id="ARBA00004651"/>
    </source>
</evidence>
<gene>
    <name evidence="15" type="ORF">SAMN04488528_104025</name>
</gene>
<dbReference type="Proteomes" id="UP000198619">
    <property type="component" value="Unassembled WGS sequence"/>
</dbReference>
<dbReference type="EC" id="2.7.13.3" evidence="3"/>
<dbReference type="RefSeq" id="WP_090042819.1">
    <property type="nucleotide sequence ID" value="NZ_FOKI01000040.1"/>
</dbReference>
<accession>A0A1I1AM43</accession>
<dbReference type="STRING" id="84698.SAMN04488528_104025"/>
<keyword evidence="7" id="KW-0812">Transmembrane</keyword>
<dbReference type="PANTHER" id="PTHR45528">
    <property type="entry name" value="SENSOR HISTIDINE KINASE CPXA"/>
    <property type="match status" value="1"/>
</dbReference>
<dbReference type="GO" id="GO:0000155">
    <property type="term" value="F:phosphorelay sensor kinase activity"/>
    <property type="evidence" value="ECO:0007669"/>
    <property type="project" value="InterPro"/>
</dbReference>
<keyword evidence="13" id="KW-0472">Membrane</keyword>
<dbReference type="SMART" id="SM00388">
    <property type="entry name" value="HisKA"/>
    <property type="match status" value="1"/>
</dbReference>
<comment type="catalytic activity">
    <reaction evidence="1">
        <text>ATP + protein L-histidine = ADP + protein N-phospho-L-histidine.</text>
        <dbReference type="EC" id="2.7.13.3"/>
    </reaction>
</comment>
<evidence type="ECO:0000256" key="7">
    <source>
        <dbReference type="ARBA" id="ARBA00022692"/>
    </source>
</evidence>
<dbReference type="SUPFAM" id="SSF47384">
    <property type="entry name" value="Homodimeric domain of signal transducing histidine kinase"/>
    <property type="match status" value="1"/>
</dbReference>
<dbReference type="InterPro" id="IPR036097">
    <property type="entry name" value="HisK_dim/P_sf"/>
</dbReference>
<evidence type="ECO:0000259" key="14">
    <source>
        <dbReference type="PROSITE" id="PS50109"/>
    </source>
</evidence>
<evidence type="ECO:0000256" key="4">
    <source>
        <dbReference type="ARBA" id="ARBA00022475"/>
    </source>
</evidence>
<evidence type="ECO:0000256" key="3">
    <source>
        <dbReference type="ARBA" id="ARBA00012438"/>
    </source>
</evidence>
<reference evidence="15 16" key="1">
    <citation type="submission" date="2016-10" db="EMBL/GenBank/DDBJ databases">
        <authorList>
            <person name="de Groot N.N."/>
        </authorList>
    </citation>
    <scope>NUCLEOTIDE SEQUENCE [LARGE SCALE GENOMIC DNA]</scope>
    <source>
        <strain evidence="15 16">DSM 12271</strain>
    </source>
</reference>
<dbReference type="InterPro" id="IPR003661">
    <property type="entry name" value="HisK_dim/P_dom"/>
</dbReference>
<dbReference type="AlphaFoldDB" id="A0A1I1AM43"/>
<dbReference type="InterPro" id="IPR005467">
    <property type="entry name" value="His_kinase_dom"/>
</dbReference>
<evidence type="ECO:0000256" key="12">
    <source>
        <dbReference type="ARBA" id="ARBA00023012"/>
    </source>
</evidence>
<evidence type="ECO:0000256" key="8">
    <source>
        <dbReference type="ARBA" id="ARBA00022741"/>
    </source>
</evidence>
<dbReference type="OrthoDB" id="9792991at2"/>
<dbReference type="EMBL" id="FOKI01000040">
    <property type="protein sequence ID" value="SFB39027.1"/>
    <property type="molecule type" value="Genomic_DNA"/>
</dbReference>
<evidence type="ECO:0000256" key="9">
    <source>
        <dbReference type="ARBA" id="ARBA00022777"/>
    </source>
</evidence>
<dbReference type="InterPro" id="IPR050398">
    <property type="entry name" value="HssS/ArlS-like"/>
</dbReference>
<feature type="domain" description="Histidine kinase" evidence="14">
    <location>
        <begin position="88"/>
        <end position="298"/>
    </location>
</feature>
<sequence length="298" mass="34377">MNLLLFLASAIIIFLVAALYSLKRQIKYILLQIKEMNEGESNKYLSISLINNDIIELAAEFNRKIESEEELRRNVIDHETRLKESIANISHDFRTPLTSIIGYIQLLEKSEIDEFQRRNLNIISKKSYELKNLVDVFFELAVLESNETDLSFNRINIGNLISDIILENIQMLEKANLNLEFNIPDNSCFICADEKMFRRIMQNLISNAVKYSTKDVKISLVKKDSIQIKIKNSIGLTEDINTERIFERFYMEDKSRSKKGTGLGLAIVKLLTEKMDGTIMAESENGYLEIVIEFKAIS</sequence>
<organism evidence="15 16">
    <name type="scientific">Clostridium frigidicarnis</name>
    <dbReference type="NCBI Taxonomy" id="84698"/>
    <lineage>
        <taxon>Bacteria</taxon>
        <taxon>Bacillati</taxon>
        <taxon>Bacillota</taxon>
        <taxon>Clostridia</taxon>
        <taxon>Eubacteriales</taxon>
        <taxon>Clostridiaceae</taxon>
        <taxon>Clostridium</taxon>
    </lineage>
</organism>
<evidence type="ECO:0000256" key="11">
    <source>
        <dbReference type="ARBA" id="ARBA00022989"/>
    </source>
</evidence>
<keyword evidence="5" id="KW-0597">Phosphoprotein</keyword>
<evidence type="ECO:0000256" key="1">
    <source>
        <dbReference type="ARBA" id="ARBA00000085"/>
    </source>
</evidence>
<dbReference type="GO" id="GO:0005886">
    <property type="term" value="C:plasma membrane"/>
    <property type="evidence" value="ECO:0007669"/>
    <property type="project" value="UniProtKB-SubCell"/>
</dbReference>
<dbReference type="Pfam" id="PF00512">
    <property type="entry name" value="HisKA"/>
    <property type="match status" value="1"/>
</dbReference>
<dbReference type="PANTHER" id="PTHR45528:SF1">
    <property type="entry name" value="SENSOR HISTIDINE KINASE CPXA"/>
    <property type="match status" value="1"/>
</dbReference>
<evidence type="ECO:0000313" key="15">
    <source>
        <dbReference type="EMBL" id="SFB39027.1"/>
    </source>
</evidence>
<keyword evidence="4" id="KW-1003">Cell membrane</keyword>